<dbReference type="Proteomes" id="UP001499942">
    <property type="component" value="Unassembled WGS sequence"/>
</dbReference>
<name>A0ABN3LX36_9ACTN</name>
<protein>
    <recommendedName>
        <fullName evidence="5">Integral membrane protein</fullName>
    </recommendedName>
</protein>
<evidence type="ECO:0008006" key="5">
    <source>
        <dbReference type="Google" id="ProtNLM"/>
    </source>
</evidence>
<feature type="transmembrane region" description="Helical" evidence="2">
    <location>
        <begin position="15"/>
        <end position="35"/>
    </location>
</feature>
<feature type="transmembrane region" description="Helical" evidence="2">
    <location>
        <begin position="82"/>
        <end position="106"/>
    </location>
</feature>
<evidence type="ECO:0000256" key="1">
    <source>
        <dbReference type="SAM" id="MobiDB-lite"/>
    </source>
</evidence>
<accession>A0ABN3LX36</accession>
<evidence type="ECO:0000256" key="2">
    <source>
        <dbReference type="SAM" id="Phobius"/>
    </source>
</evidence>
<evidence type="ECO:0000313" key="4">
    <source>
        <dbReference type="Proteomes" id="UP001499942"/>
    </source>
</evidence>
<feature type="transmembrane region" description="Helical" evidence="2">
    <location>
        <begin position="153"/>
        <end position="171"/>
    </location>
</feature>
<feature type="transmembrane region" description="Helical" evidence="2">
    <location>
        <begin position="121"/>
        <end position="141"/>
    </location>
</feature>
<proteinExistence type="predicted"/>
<feature type="region of interest" description="Disordered" evidence="1">
    <location>
        <begin position="242"/>
        <end position="298"/>
    </location>
</feature>
<sequence>MGHWFYRNIVEPGKLPLLVALASFVVTFLATRTITRLIRAGKGPFRNVSPGGLHIHHVVPGVVLTLVGGFGGVAVGRHEAGAIVCAVLLGTGAGLVLDEFALILHLDDVYWSEQGRQSVEAVVLTTALLLLVLGGFSPLGVDEVSPEERQGRGGFILSLVLNFLFVLVALFKGKFRMAILGLFLSPVAVFGALRLARPGSLWARRFYRNRPVARAKAGLRAFHHDQRWNRVRRGFQDLIAGAPDRVLPSRHPPDDRSPQPPSVEGSPRPPSVEGSSRPPSDEGPPRPPSGDPPPPDRR</sequence>
<feature type="transmembrane region" description="Helical" evidence="2">
    <location>
        <begin position="177"/>
        <end position="196"/>
    </location>
</feature>
<keyword evidence="2" id="KW-0812">Transmembrane</keyword>
<organism evidence="3 4">
    <name type="scientific">Streptomyces gobitricini</name>
    <dbReference type="NCBI Taxonomy" id="68211"/>
    <lineage>
        <taxon>Bacteria</taxon>
        <taxon>Bacillati</taxon>
        <taxon>Actinomycetota</taxon>
        <taxon>Actinomycetes</taxon>
        <taxon>Kitasatosporales</taxon>
        <taxon>Streptomycetaceae</taxon>
        <taxon>Streptomyces</taxon>
    </lineage>
</organism>
<comment type="caution">
    <text evidence="3">The sequence shown here is derived from an EMBL/GenBank/DDBJ whole genome shotgun (WGS) entry which is preliminary data.</text>
</comment>
<evidence type="ECO:0000313" key="3">
    <source>
        <dbReference type="EMBL" id="GAA2491229.1"/>
    </source>
</evidence>
<feature type="transmembrane region" description="Helical" evidence="2">
    <location>
        <begin position="55"/>
        <end position="75"/>
    </location>
</feature>
<keyword evidence="4" id="KW-1185">Reference proteome</keyword>
<gene>
    <name evidence="3" type="ORF">GCM10010393_23910</name>
</gene>
<keyword evidence="2" id="KW-0472">Membrane</keyword>
<feature type="compositionally biased region" description="Pro residues" evidence="1">
    <location>
        <begin position="285"/>
        <end position="298"/>
    </location>
</feature>
<reference evidence="3 4" key="1">
    <citation type="journal article" date="2019" name="Int. J. Syst. Evol. Microbiol.">
        <title>The Global Catalogue of Microorganisms (GCM) 10K type strain sequencing project: providing services to taxonomists for standard genome sequencing and annotation.</title>
        <authorList>
            <consortium name="The Broad Institute Genomics Platform"/>
            <consortium name="The Broad Institute Genome Sequencing Center for Infectious Disease"/>
            <person name="Wu L."/>
            <person name="Ma J."/>
        </authorList>
    </citation>
    <scope>NUCLEOTIDE SEQUENCE [LARGE SCALE GENOMIC DNA]</scope>
    <source>
        <strain evidence="3 4">JCM 5062</strain>
    </source>
</reference>
<dbReference type="EMBL" id="BAAASR010000014">
    <property type="protein sequence ID" value="GAA2491229.1"/>
    <property type="molecule type" value="Genomic_DNA"/>
</dbReference>
<keyword evidence="2" id="KW-1133">Transmembrane helix</keyword>